<dbReference type="AlphaFoldDB" id="A0A9X2DLZ2"/>
<protein>
    <submittedName>
        <fullName evidence="1">Flagellar FlbD family protein</fullName>
    </submittedName>
</protein>
<keyword evidence="2" id="KW-1185">Reference proteome</keyword>
<dbReference type="EMBL" id="JAMBOL010000002">
    <property type="protein sequence ID" value="MCM3713201.1"/>
    <property type="molecule type" value="Genomic_DNA"/>
</dbReference>
<dbReference type="PANTHER" id="PTHR39185:SF1">
    <property type="entry name" value="SWARMING MOTILITY PROTEIN SWRD"/>
    <property type="match status" value="1"/>
</dbReference>
<reference evidence="1" key="1">
    <citation type="submission" date="2022-05" db="EMBL/GenBank/DDBJ databases">
        <title>Comparative Genomics of Spacecraft Associated Microbes.</title>
        <authorList>
            <person name="Tran M.T."/>
            <person name="Wright A."/>
            <person name="Seuylemezian A."/>
            <person name="Eisen J."/>
            <person name="Coil D."/>
        </authorList>
    </citation>
    <scope>NUCLEOTIDE SEQUENCE</scope>
    <source>
        <strain evidence="1">214.1.1</strain>
    </source>
</reference>
<dbReference type="PANTHER" id="PTHR39185">
    <property type="entry name" value="SWARMING MOTILITY PROTEIN SWRD"/>
    <property type="match status" value="1"/>
</dbReference>
<dbReference type="Pfam" id="PF06289">
    <property type="entry name" value="FlbD"/>
    <property type="match status" value="1"/>
</dbReference>
<name>A0A9X2DLZ2_9BACI</name>
<comment type="caution">
    <text evidence="1">The sequence shown here is derived from an EMBL/GenBank/DDBJ whole genome shotgun (WGS) entry which is preliminary data.</text>
</comment>
<keyword evidence="1" id="KW-0966">Cell projection</keyword>
<keyword evidence="1" id="KW-0969">Cilium</keyword>
<accession>A0A9X2DLZ2</accession>
<dbReference type="InterPro" id="IPR009384">
    <property type="entry name" value="SwrD-like"/>
</dbReference>
<dbReference type="Proteomes" id="UP001139179">
    <property type="component" value="Unassembled WGS sequence"/>
</dbReference>
<keyword evidence="1" id="KW-0282">Flagellum</keyword>
<evidence type="ECO:0000313" key="2">
    <source>
        <dbReference type="Proteomes" id="UP001139179"/>
    </source>
</evidence>
<organism evidence="1 2">
    <name type="scientific">Halalkalibacter oceani</name>
    <dbReference type="NCBI Taxonomy" id="1653776"/>
    <lineage>
        <taxon>Bacteria</taxon>
        <taxon>Bacillati</taxon>
        <taxon>Bacillota</taxon>
        <taxon>Bacilli</taxon>
        <taxon>Bacillales</taxon>
        <taxon>Bacillaceae</taxon>
        <taxon>Halalkalibacter</taxon>
    </lineage>
</organism>
<evidence type="ECO:0000313" key="1">
    <source>
        <dbReference type="EMBL" id="MCM3713201.1"/>
    </source>
</evidence>
<gene>
    <name evidence="1" type="ORF">M3202_03825</name>
</gene>
<sequence>MIELIRLNGHPFLLNATLIEQIEALPDTTITLQSGKKIVVRNDIEDVKARVNEQFAQIGLLANRDRDVEGS</sequence>
<proteinExistence type="predicted"/>